<protein>
    <submittedName>
        <fullName evidence="2">Uncharacterized protein</fullName>
    </submittedName>
</protein>
<keyword evidence="3" id="KW-1185">Reference proteome</keyword>
<reference evidence="3" key="1">
    <citation type="journal article" date="2019" name="Int. J. Syst. Evol. Microbiol.">
        <title>The Global Catalogue of Microorganisms (GCM) 10K type strain sequencing project: providing services to taxonomists for standard genome sequencing and annotation.</title>
        <authorList>
            <consortium name="The Broad Institute Genomics Platform"/>
            <consortium name="The Broad Institute Genome Sequencing Center for Infectious Disease"/>
            <person name="Wu L."/>
            <person name="Ma J."/>
        </authorList>
    </citation>
    <scope>NUCLEOTIDE SEQUENCE [LARGE SCALE GENOMIC DNA]</scope>
    <source>
        <strain evidence="3">CGMCC 4.7152</strain>
    </source>
</reference>
<dbReference type="Proteomes" id="UP001595912">
    <property type="component" value="Unassembled WGS sequence"/>
</dbReference>
<dbReference type="EMBL" id="JBHSIU010000046">
    <property type="protein sequence ID" value="MFC5002970.1"/>
    <property type="molecule type" value="Genomic_DNA"/>
</dbReference>
<comment type="caution">
    <text evidence="2">The sequence shown here is derived from an EMBL/GenBank/DDBJ whole genome shotgun (WGS) entry which is preliminary data.</text>
</comment>
<name>A0ABV9W2S9_9ACTN</name>
<sequence>MTLPFRWKDTAELPALANSYGLDCYDAQADELLRAGPRPSGPPTHRVEGNTTDAASSVGGWVQEDNVVRAMELISKHIGYPYDHLDEAALTGALDGTNDESADGWFQYPLQGVPPLMVHLARSPGDLVVIVRVEGDMDAVLAARIDTLLDML</sequence>
<gene>
    <name evidence="2" type="ORF">ACFPIJ_34710</name>
</gene>
<evidence type="ECO:0000313" key="3">
    <source>
        <dbReference type="Proteomes" id="UP001595912"/>
    </source>
</evidence>
<dbReference type="RefSeq" id="WP_380121568.1">
    <property type="nucleotide sequence ID" value="NZ_JBHSIU010000046.1"/>
</dbReference>
<feature type="region of interest" description="Disordered" evidence="1">
    <location>
        <begin position="33"/>
        <end position="56"/>
    </location>
</feature>
<evidence type="ECO:0000313" key="2">
    <source>
        <dbReference type="EMBL" id="MFC5002970.1"/>
    </source>
</evidence>
<organism evidence="2 3">
    <name type="scientific">Dactylosporangium cerinum</name>
    <dbReference type="NCBI Taxonomy" id="1434730"/>
    <lineage>
        <taxon>Bacteria</taxon>
        <taxon>Bacillati</taxon>
        <taxon>Actinomycetota</taxon>
        <taxon>Actinomycetes</taxon>
        <taxon>Micromonosporales</taxon>
        <taxon>Micromonosporaceae</taxon>
        <taxon>Dactylosporangium</taxon>
    </lineage>
</organism>
<proteinExistence type="predicted"/>
<evidence type="ECO:0000256" key="1">
    <source>
        <dbReference type="SAM" id="MobiDB-lite"/>
    </source>
</evidence>
<accession>A0ABV9W2S9</accession>